<evidence type="ECO:0000256" key="2">
    <source>
        <dbReference type="ARBA" id="ARBA00023002"/>
    </source>
</evidence>
<dbReference type="PANTHER" id="PTHR30466">
    <property type="entry name" value="FLAVIN REDUCTASE"/>
    <property type="match status" value="1"/>
</dbReference>
<dbReference type="InterPro" id="IPR002563">
    <property type="entry name" value="Flavin_Rdtase-like_dom"/>
</dbReference>
<dbReference type="GeneID" id="95578773"/>
<dbReference type="EMBL" id="CP102515">
    <property type="protein sequence ID" value="UUY52492.1"/>
    <property type="molecule type" value="Genomic_DNA"/>
</dbReference>
<proteinExistence type="inferred from homology"/>
<keyword evidence="2" id="KW-0560">Oxidoreductase</keyword>
<evidence type="ECO:0000256" key="1">
    <source>
        <dbReference type="ARBA" id="ARBA00008898"/>
    </source>
</evidence>
<evidence type="ECO:0000313" key="4">
    <source>
        <dbReference type="EMBL" id="UUY52492.1"/>
    </source>
</evidence>
<dbReference type="SMART" id="SM00903">
    <property type="entry name" value="Flavin_Reduct"/>
    <property type="match status" value="1"/>
</dbReference>
<protein>
    <submittedName>
        <fullName evidence="4">Flavin reductase family protein</fullName>
    </submittedName>
</protein>
<dbReference type="PANTHER" id="PTHR30466:SF11">
    <property type="entry name" value="FLAVIN-DEPENDENT MONOOXYGENASE, REDUCTASE SUBUNIT HSAB"/>
    <property type="match status" value="1"/>
</dbReference>
<keyword evidence="4" id="KW-0614">Plasmid</keyword>
<dbReference type="Proteomes" id="UP001057738">
    <property type="component" value="Plasmid unnamed1"/>
</dbReference>
<organism evidence="4 5">
    <name type="scientific">Streptomyces yangpuensis</name>
    <dbReference type="NCBI Taxonomy" id="1648182"/>
    <lineage>
        <taxon>Bacteria</taxon>
        <taxon>Bacillati</taxon>
        <taxon>Actinomycetota</taxon>
        <taxon>Actinomycetes</taxon>
        <taxon>Kitasatosporales</taxon>
        <taxon>Streptomycetaceae</taxon>
        <taxon>Streptomyces</taxon>
    </lineage>
</organism>
<dbReference type="Gene3D" id="2.30.110.10">
    <property type="entry name" value="Electron Transport, Fmn-binding Protein, Chain A"/>
    <property type="match status" value="1"/>
</dbReference>
<comment type="similarity">
    <text evidence="1">Belongs to the non-flavoprotein flavin reductase family.</text>
</comment>
<dbReference type="RefSeq" id="WP_257858238.1">
    <property type="nucleotide sequence ID" value="NZ_CP102515.1"/>
</dbReference>
<dbReference type="InterPro" id="IPR012349">
    <property type="entry name" value="Split_barrel_FMN-bd"/>
</dbReference>
<keyword evidence="5" id="KW-1185">Reference proteome</keyword>
<geneLocation type="plasmid" evidence="4 5">
    <name>unnamed1</name>
</geneLocation>
<dbReference type="Pfam" id="PF01613">
    <property type="entry name" value="Flavin_Reduct"/>
    <property type="match status" value="1"/>
</dbReference>
<accession>A0ABY5Q7Q1</accession>
<reference evidence="4" key="1">
    <citation type="submission" date="2022-08" db="EMBL/GenBank/DDBJ databases">
        <authorList>
            <person name="Tian L."/>
        </authorList>
    </citation>
    <scope>NUCLEOTIDE SEQUENCE</scope>
    <source>
        <strain evidence="4">CM253</strain>
        <plasmid evidence="4">unnamed1</plasmid>
    </source>
</reference>
<name>A0ABY5Q7Q1_9ACTN</name>
<evidence type="ECO:0000313" key="5">
    <source>
        <dbReference type="Proteomes" id="UP001057738"/>
    </source>
</evidence>
<dbReference type="InterPro" id="IPR050268">
    <property type="entry name" value="NADH-dep_flavin_reductase"/>
</dbReference>
<evidence type="ECO:0000259" key="3">
    <source>
        <dbReference type="SMART" id="SM00903"/>
    </source>
</evidence>
<feature type="domain" description="Flavin reductase like" evidence="3">
    <location>
        <begin position="22"/>
        <end position="173"/>
    </location>
</feature>
<gene>
    <name evidence="4" type="ORF">NRK68_35120</name>
</gene>
<dbReference type="SUPFAM" id="SSF50475">
    <property type="entry name" value="FMN-binding split barrel"/>
    <property type="match status" value="1"/>
</dbReference>
<sequence>MPTPASTTLEKPVDPLAFRHVLGHFCSGVTIITGVEDGPPGPAPAGFTCQSFASLSLDPPLVTFSVAKTSRTWPRIAPTGGFCVNLLAVEQEDLCRSFAVSGADKFAGVEWSPAPVTGSPVLAGSLGWIDCTVEAVHPGGDHWLVLGRVLGLDTVPAVTEAEPLLYYRSAFRRPAA</sequence>